<keyword evidence="2" id="KW-1185">Reference proteome</keyword>
<dbReference type="Proteomes" id="UP000051992">
    <property type="component" value="Unassembled WGS sequence"/>
</dbReference>
<dbReference type="EMBL" id="JQBM01000005">
    <property type="protein sequence ID" value="KRN45789.1"/>
    <property type="molecule type" value="Genomic_DNA"/>
</dbReference>
<comment type="caution">
    <text evidence="1">The sequence shown here is derived from an EMBL/GenBank/DDBJ whole genome shotgun (WGS) entry which is preliminary data.</text>
</comment>
<dbReference type="Gene3D" id="2.170.120.30">
    <property type="match status" value="1"/>
</dbReference>
<dbReference type="Gene3D" id="2.170.120.40">
    <property type="entry name" value="YbbR-like domain"/>
    <property type="match status" value="2"/>
</dbReference>
<sequence length="329" mass="35598">MNTKLSKFGYLITSLILAILLAAYVNGQHDTSITRNVQSAQKTPKGLKDGAVGLISKKRETISVPLQLNGINTDDYYVSGAPETVKITVSGSPALVTSAKNTKNFQVYADLKHLNEGRHTIKLKASGISNDLTYTIDPTDISVDIAKKAISNYTVQTKYDSQAIANGYHVGKVTSSVHNVEVMGTADVVQTVQSVVAVVNLPRDTKKSIRQDVTLQALDEHGKPVNVAISPQVTTVDLPVIGGEGSRQVPIKFRTENGDAKNFEFSANVNEVTINGKMKDIEGIKSITVPIDVKNIHTKQSLTVKPTAIKNVKIDPEKVKVQVTPKEQN</sequence>
<dbReference type="PANTHER" id="PTHR37804">
    <property type="entry name" value="CDAA REGULATORY PROTEIN CDAR"/>
    <property type="match status" value="1"/>
</dbReference>
<gene>
    <name evidence="1" type="ORF">IV50_GL001376</name>
</gene>
<proteinExistence type="predicted"/>
<evidence type="ECO:0000313" key="1">
    <source>
        <dbReference type="EMBL" id="KRN45789.1"/>
    </source>
</evidence>
<dbReference type="RefSeq" id="WP_057746940.1">
    <property type="nucleotide sequence ID" value="NZ_BJLU01000008.1"/>
</dbReference>
<dbReference type="Pfam" id="PF07949">
    <property type="entry name" value="YbbR"/>
    <property type="match status" value="3"/>
</dbReference>
<accession>A0A0R2H894</accession>
<organism evidence="1 2">
    <name type="scientific">Weissella viridescens</name>
    <name type="common">Lactobacillus viridescens</name>
    <dbReference type="NCBI Taxonomy" id="1629"/>
    <lineage>
        <taxon>Bacteria</taxon>
        <taxon>Bacillati</taxon>
        <taxon>Bacillota</taxon>
        <taxon>Bacilli</taxon>
        <taxon>Lactobacillales</taxon>
        <taxon>Lactobacillaceae</taxon>
        <taxon>Weissella</taxon>
    </lineage>
</organism>
<dbReference type="AlphaFoldDB" id="A0A0R2H894"/>
<dbReference type="OrthoDB" id="2139417at2"/>
<name>A0A0R2H894_WEIVI</name>
<dbReference type="InterPro" id="IPR053154">
    <property type="entry name" value="c-di-AMP_regulator"/>
</dbReference>
<dbReference type="PANTHER" id="PTHR37804:SF1">
    <property type="entry name" value="CDAA REGULATORY PROTEIN CDAR"/>
    <property type="match status" value="1"/>
</dbReference>
<evidence type="ECO:0000313" key="2">
    <source>
        <dbReference type="Proteomes" id="UP000051992"/>
    </source>
</evidence>
<reference evidence="1 2" key="1">
    <citation type="journal article" date="2015" name="Genome Announc.">
        <title>Expanding the biotechnology potential of lactobacilli through comparative genomics of 213 strains and associated genera.</title>
        <authorList>
            <person name="Sun Z."/>
            <person name="Harris H.M."/>
            <person name="McCann A."/>
            <person name="Guo C."/>
            <person name="Argimon S."/>
            <person name="Zhang W."/>
            <person name="Yang X."/>
            <person name="Jeffery I.B."/>
            <person name="Cooney J.C."/>
            <person name="Kagawa T.F."/>
            <person name="Liu W."/>
            <person name="Song Y."/>
            <person name="Salvetti E."/>
            <person name="Wrobel A."/>
            <person name="Rasinkangas P."/>
            <person name="Parkhill J."/>
            <person name="Rea M.C."/>
            <person name="O'Sullivan O."/>
            <person name="Ritari J."/>
            <person name="Douillard F.P."/>
            <person name="Paul Ross R."/>
            <person name="Yang R."/>
            <person name="Briner A.E."/>
            <person name="Felis G.E."/>
            <person name="de Vos W.M."/>
            <person name="Barrangou R."/>
            <person name="Klaenhammer T.R."/>
            <person name="Caufield P.W."/>
            <person name="Cui Y."/>
            <person name="Zhang H."/>
            <person name="O'Toole P.W."/>
        </authorList>
    </citation>
    <scope>NUCLEOTIDE SEQUENCE [LARGE SCALE GENOMIC DNA]</scope>
    <source>
        <strain evidence="1 2">DSM 20410</strain>
    </source>
</reference>
<dbReference type="PATRIC" id="fig|1629.5.peg.1389"/>
<protein>
    <submittedName>
        <fullName evidence="1">Uncharacterized protein</fullName>
    </submittedName>
</protein>
<dbReference type="InterPro" id="IPR012505">
    <property type="entry name" value="YbbR"/>
</dbReference>